<dbReference type="GO" id="GO:0047617">
    <property type="term" value="F:fatty acyl-CoA hydrolase activity"/>
    <property type="evidence" value="ECO:0007669"/>
    <property type="project" value="TreeGrafter"/>
</dbReference>
<dbReference type="EMBL" id="CP118606">
    <property type="protein sequence ID" value="WEF21771.1"/>
    <property type="molecule type" value="Genomic_DNA"/>
</dbReference>
<dbReference type="RefSeq" id="WP_255163689.1">
    <property type="nucleotide sequence ID" value="NZ_CBDRLE010000002.1"/>
</dbReference>
<reference evidence="2" key="1">
    <citation type="submission" date="2023-02" db="EMBL/GenBank/DDBJ databases">
        <title>Genome sequence of Microbacterium liquefaciens B1075.</title>
        <authorList>
            <person name="Cao J."/>
            <person name="Li X."/>
        </authorList>
    </citation>
    <scope>NUCLEOTIDE SEQUENCE</scope>
    <source>
        <strain evidence="2">B1075</strain>
    </source>
</reference>
<dbReference type="Gene3D" id="3.40.50.1820">
    <property type="entry name" value="alpha/beta hydrolase"/>
    <property type="match status" value="1"/>
</dbReference>
<organism evidence="2 3">
    <name type="scientific">Microbacterium maritypicum</name>
    <name type="common">Microbacterium liquefaciens</name>
    <dbReference type="NCBI Taxonomy" id="33918"/>
    <lineage>
        <taxon>Bacteria</taxon>
        <taxon>Bacillati</taxon>
        <taxon>Actinomycetota</taxon>
        <taxon>Actinomycetes</taxon>
        <taxon>Micrococcales</taxon>
        <taxon>Microbacteriaceae</taxon>
        <taxon>Microbacterium</taxon>
    </lineage>
</organism>
<dbReference type="GO" id="GO:0006637">
    <property type="term" value="P:acyl-CoA metabolic process"/>
    <property type="evidence" value="ECO:0007669"/>
    <property type="project" value="TreeGrafter"/>
</dbReference>
<dbReference type="SUPFAM" id="SSF53474">
    <property type="entry name" value="alpha/beta-Hydrolases"/>
    <property type="match status" value="1"/>
</dbReference>
<gene>
    <name evidence="2" type="ORF">PWF71_03600</name>
</gene>
<accession>A0AAJ5VCL9</accession>
<dbReference type="AlphaFoldDB" id="A0AAJ5VCL9"/>
<dbReference type="Proteomes" id="UP001214756">
    <property type="component" value="Chromosome"/>
</dbReference>
<dbReference type="Pfam" id="PF08840">
    <property type="entry name" value="BAAT_C"/>
    <property type="match status" value="1"/>
</dbReference>
<protein>
    <submittedName>
        <fullName evidence="2">Acyl-CoA thioester hydrolase/BAAT C-terminal domain-containing protein</fullName>
    </submittedName>
</protein>
<name>A0AAJ5VCL9_MICMQ</name>
<dbReference type="GO" id="GO:0006631">
    <property type="term" value="P:fatty acid metabolic process"/>
    <property type="evidence" value="ECO:0007669"/>
    <property type="project" value="TreeGrafter"/>
</dbReference>
<evidence type="ECO:0000259" key="1">
    <source>
        <dbReference type="Pfam" id="PF08840"/>
    </source>
</evidence>
<evidence type="ECO:0000313" key="3">
    <source>
        <dbReference type="Proteomes" id="UP001214756"/>
    </source>
</evidence>
<dbReference type="InterPro" id="IPR014940">
    <property type="entry name" value="BAAT_C"/>
</dbReference>
<evidence type="ECO:0000313" key="2">
    <source>
        <dbReference type="EMBL" id="WEF21771.1"/>
    </source>
</evidence>
<keyword evidence="2" id="KW-0378">Hydrolase</keyword>
<sequence>MTTPRHGIGVDPADRHDAFPEVPCGTAVLLLTGSSGRVEAGRAQMLARHGARVRAIRWFGGSGQRPAPHDVPIETFIDQVELLRRDSDRVAIFGTSFGAEAALVTASLHPIDATVAVAPSSVVWAGNSEGAWSSHWTHRGTPMPFVPFAPSWVPSTDPPEYRALYESSVDSDPSAAAAAAIRSEDIDGVVVLIAGGDDRVWPSTRFARELVERRTARGLETTMITHPGAGHRLLLPGESVVTGGVTMARGGSPAADAELGALAWPQIVHALDLRA</sequence>
<feature type="domain" description="BAAT/Acyl-CoA thioester hydrolase C-terminal" evidence="1">
    <location>
        <begin position="87"/>
        <end position="269"/>
    </location>
</feature>
<proteinExistence type="predicted"/>
<dbReference type="GeneID" id="87014580"/>
<dbReference type="PANTHER" id="PTHR10824:SF4">
    <property type="entry name" value="ACYL-COENZYME A THIOESTERASE 1-LIKE"/>
    <property type="match status" value="1"/>
</dbReference>
<dbReference type="PANTHER" id="PTHR10824">
    <property type="entry name" value="ACYL-COENZYME A THIOESTERASE-RELATED"/>
    <property type="match status" value="1"/>
</dbReference>
<dbReference type="InterPro" id="IPR029058">
    <property type="entry name" value="AB_hydrolase_fold"/>
</dbReference>